<dbReference type="AlphaFoldDB" id="A0A1F4VP80"/>
<dbReference type="SUPFAM" id="SSF50156">
    <property type="entry name" value="PDZ domain-like"/>
    <property type="match status" value="1"/>
</dbReference>
<evidence type="ECO:0000259" key="6">
    <source>
        <dbReference type="PROSITE" id="PS50106"/>
    </source>
</evidence>
<dbReference type="Pfam" id="PF17820">
    <property type="entry name" value="PDZ_6"/>
    <property type="match status" value="1"/>
</dbReference>
<sequence length="437" mass="47229">MPPKSNFRVIPALFLLCLITFLVGVQVGSGDKSQWPKWLTQISNYNQNKSQTGTVQNSPQTAKDLGNFWQVWDLIHNDHIDRATFEDQAFIDGAIKGMVEGAGDPYTVYLPVEKNVQFNESLSGRYSGIGAELGMEADQLLIVTPIDDTPAFNAGLLAGDLILEINGEPTQNLSIPDAVKKIRGTAGTSVKLKILHKADGSQPQDVTITRSDITIKSVKFDQERLAKSSGSGESAADFTKEGIAYIRMSRFGDDSVSEWNLAVNKALADTRSLKAVILDLRNNPGGYLNVAIELGGDFVGKGTPIVIQENSDGTRNSFTSNGQGRFINVPVIVLVNEGSASASEILAATLREDRTDVTLVGKKTYGKGTVQEKKDLPDGSGVNITVAKWLTPKGTWVHKVGIMPDVEVTLTPEDITAQRDTQLMKALEIARGKIAGK</sequence>
<dbReference type="Gene3D" id="3.30.750.44">
    <property type="match status" value="1"/>
</dbReference>
<dbReference type="Pfam" id="PF22694">
    <property type="entry name" value="CtpB_N-like"/>
    <property type="match status" value="1"/>
</dbReference>
<dbReference type="Gene3D" id="2.30.42.10">
    <property type="match status" value="1"/>
</dbReference>
<dbReference type="NCBIfam" id="TIGR00225">
    <property type="entry name" value="prc"/>
    <property type="match status" value="1"/>
</dbReference>
<keyword evidence="2 5" id="KW-0645">Protease</keyword>
<evidence type="ECO:0000256" key="1">
    <source>
        <dbReference type="ARBA" id="ARBA00009179"/>
    </source>
</evidence>
<dbReference type="GO" id="GO:0030288">
    <property type="term" value="C:outer membrane-bounded periplasmic space"/>
    <property type="evidence" value="ECO:0007669"/>
    <property type="project" value="TreeGrafter"/>
</dbReference>
<dbReference type="GO" id="GO:0007165">
    <property type="term" value="P:signal transduction"/>
    <property type="evidence" value="ECO:0007669"/>
    <property type="project" value="TreeGrafter"/>
</dbReference>
<name>A0A1F4VP80_UNCKA</name>
<keyword evidence="3 5" id="KW-0378">Hydrolase</keyword>
<dbReference type="PROSITE" id="PS50106">
    <property type="entry name" value="PDZ"/>
    <property type="match status" value="1"/>
</dbReference>
<comment type="similarity">
    <text evidence="1 5">Belongs to the peptidase S41A family.</text>
</comment>
<evidence type="ECO:0000256" key="5">
    <source>
        <dbReference type="RuleBase" id="RU004404"/>
    </source>
</evidence>
<accession>A0A1F4VP80</accession>
<dbReference type="STRING" id="1802627.A3A70_01815"/>
<dbReference type="SUPFAM" id="SSF52096">
    <property type="entry name" value="ClpP/crotonase"/>
    <property type="match status" value="1"/>
</dbReference>
<dbReference type="CDD" id="cd07560">
    <property type="entry name" value="Peptidase_S41_CPP"/>
    <property type="match status" value="1"/>
</dbReference>
<evidence type="ECO:0000256" key="2">
    <source>
        <dbReference type="ARBA" id="ARBA00022670"/>
    </source>
</evidence>
<dbReference type="FunFam" id="2.30.42.10:FF:000063">
    <property type="entry name" value="Peptidase, S41 family"/>
    <property type="match status" value="1"/>
</dbReference>
<dbReference type="InterPro" id="IPR001478">
    <property type="entry name" value="PDZ"/>
</dbReference>
<dbReference type="InterPro" id="IPR004447">
    <property type="entry name" value="Peptidase_S41A"/>
</dbReference>
<dbReference type="SMART" id="SM00245">
    <property type="entry name" value="TSPc"/>
    <property type="match status" value="1"/>
</dbReference>
<dbReference type="GO" id="GO:0006508">
    <property type="term" value="P:proteolysis"/>
    <property type="evidence" value="ECO:0007669"/>
    <property type="project" value="UniProtKB-KW"/>
</dbReference>
<gene>
    <name evidence="7" type="ORF">A3A70_01815</name>
</gene>
<dbReference type="GO" id="GO:0004175">
    <property type="term" value="F:endopeptidase activity"/>
    <property type="evidence" value="ECO:0007669"/>
    <property type="project" value="TreeGrafter"/>
</dbReference>
<dbReference type="InterPro" id="IPR041489">
    <property type="entry name" value="PDZ_6"/>
</dbReference>
<evidence type="ECO:0000313" key="8">
    <source>
        <dbReference type="Proteomes" id="UP000178964"/>
    </source>
</evidence>
<keyword evidence="4 5" id="KW-0720">Serine protease</keyword>
<dbReference type="InterPro" id="IPR029045">
    <property type="entry name" value="ClpP/crotonase-like_dom_sf"/>
</dbReference>
<dbReference type="Pfam" id="PF03572">
    <property type="entry name" value="Peptidase_S41"/>
    <property type="match status" value="1"/>
</dbReference>
<organism evidence="7 8">
    <name type="scientific">candidate division WWE3 bacterium RIFCSPLOWO2_01_FULL_42_11</name>
    <dbReference type="NCBI Taxonomy" id="1802627"/>
    <lineage>
        <taxon>Bacteria</taxon>
        <taxon>Katanobacteria</taxon>
    </lineage>
</organism>
<dbReference type="InterPro" id="IPR055210">
    <property type="entry name" value="CtpA/B_N"/>
</dbReference>
<dbReference type="Gene3D" id="3.90.226.10">
    <property type="entry name" value="2-enoyl-CoA Hydratase, Chain A, domain 1"/>
    <property type="match status" value="1"/>
</dbReference>
<evidence type="ECO:0000313" key="7">
    <source>
        <dbReference type="EMBL" id="OGC58996.1"/>
    </source>
</evidence>
<dbReference type="PANTHER" id="PTHR32060">
    <property type="entry name" value="TAIL-SPECIFIC PROTEASE"/>
    <property type="match status" value="1"/>
</dbReference>
<dbReference type="EMBL" id="MEVK01000025">
    <property type="protein sequence ID" value="OGC58996.1"/>
    <property type="molecule type" value="Genomic_DNA"/>
</dbReference>
<protein>
    <recommendedName>
        <fullName evidence="6">PDZ domain-containing protein</fullName>
    </recommendedName>
</protein>
<dbReference type="GO" id="GO:0008236">
    <property type="term" value="F:serine-type peptidase activity"/>
    <property type="evidence" value="ECO:0007669"/>
    <property type="project" value="UniProtKB-KW"/>
</dbReference>
<evidence type="ECO:0000256" key="3">
    <source>
        <dbReference type="ARBA" id="ARBA00022801"/>
    </source>
</evidence>
<dbReference type="InterPro" id="IPR005151">
    <property type="entry name" value="Tail-specific_protease"/>
</dbReference>
<dbReference type="PANTHER" id="PTHR32060:SF30">
    <property type="entry name" value="CARBOXY-TERMINAL PROCESSING PROTEASE CTPA"/>
    <property type="match status" value="1"/>
</dbReference>
<dbReference type="SMART" id="SM00228">
    <property type="entry name" value="PDZ"/>
    <property type="match status" value="1"/>
</dbReference>
<feature type="domain" description="PDZ" evidence="6">
    <location>
        <begin position="115"/>
        <end position="185"/>
    </location>
</feature>
<evidence type="ECO:0000256" key="4">
    <source>
        <dbReference type="ARBA" id="ARBA00022825"/>
    </source>
</evidence>
<comment type="caution">
    <text evidence="7">The sequence shown here is derived from an EMBL/GenBank/DDBJ whole genome shotgun (WGS) entry which is preliminary data.</text>
</comment>
<proteinExistence type="inferred from homology"/>
<dbReference type="InterPro" id="IPR036034">
    <property type="entry name" value="PDZ_sf"/>
</dbReference>
<dbReference type="CDD" id="cd06782">
    <property type="entry name" value="cpPDZ_CPP-like"/>
    <property type="match status" value="1"/>
</dbReference>
<reference evidence="7 8" key="1">
    <citation type="journal article" date="2016" name="Nat. Commun.">
        <title>Thousands of microbial genomes shed light on interconnected biogeochemical processes in an aquifer system.</title>
        <authorList>
            <person name="Anantharaman K."/>
            <person name="Brown C.T."/>
            <person name="Hug L.A."/>
            <person name="Sharon I."/>
            <person name="Castelle C.J."/>
            <person name="Probst A.J."/>
            <person name="Thomas B.C."/>
            <person name="Singh A."/>
            <person name="Wilkins M.J."/>
            <person name="Karaoz U."/>
            <person name="Brodie E.L."/>
            <person name="Williams K.H."/>
            <person name="Hubbard S.S."/>
            <person name="Banfield J.F."/>
        </authorList>
    </citation>
    <scope>NUCLEOTIDE SEQUENCE [LARGE SCALE GENOMIC DNA]</scope>
</reference>
<dbReference type="Proteomes" id="UP000178964">
    <property type="component" value="Unassembled WGS sequence"/>
</dbReference>